<keyword evidence="1" id="KW-1133">Transmembrane helix</keyword>
<feature type="transmembrane region" description="Helical" evidence="1">
    <location>
        <begin position="42"/>
        <end position="66"/>
    </location>
</feature>
<evidence type="ECO:0000313" key="3">
    <source>
        <dbReference type="Proteomes" id="UP000249130"/>
    </source>
</evidence>
<gene>
    <name evidence="2" type="ORF">CH341_23070</name>
</gene>
<dbReference type="Proteomes" id="UP000249130">
    <property type="component" value="Unassembled WGS sequence"/>
</dbReference>
<keyword evidence="1" id="KW-0812">Transmembrane</keyword>
<reference evidence="2 3" key="1">
    <citation type="submission" date="2017-07" db="EMBL/GenBank/DDBJ databases">
        <title>Draft Genome Sequences of Select Purple Nonsulfur Bacteria.</title>
        <authorList>
            <person name="Lasarre B."/>
            <person name="Mckinlay J.B."/>
        </authorList>
    </citation>
    <scope>NUCLEOTIDE SEQUENCE [LARGE SCALE GENOMIC DNA]</scope>
    <source>
        <strain evidence="2 3">DSM 5909</strain>
    </source>
</reference>
<evidence type="ECO:0000256" key="1">
    <source>
        <dbReference type="SAM" id="Phobius"/>
    </source>
</evidence>
<dbReference type="OrthoDB" id="10001496at2"/>
<sequence length="90" mass="9239">MTETGRTVLLTVLIGLLALPSGLCSAFFTVAGGAMLFEPDPLGRSISVVMLIGSGIGWIVCILVLLGARRLRRAGAAPPNAVPGPPDRQA</sequence>
<dbReference type="RefSeq" id="WP_111421362.1">
    <property type="nucleotide sequence ID" value="NZ_NPEX01000217.1"/>
</dbReference>
<keyword evidence="3" id="KW-1185">Reference proteome</keyword>
<accession>A0A327KQR9</accession>
<organism evidence="2 3">
    <name type="scientific">Rhodoplanes roseus</name>
    <dbReference type="NCBI Taxonomy" id="29409"/>
    <lineage>
        <taxon>Bacteria</taxon>
        <taxon>Pseudomonadati</taxon>
        <taxon>Pseudomonadota</taxon>
        <taxon>Alphaproteobacteria</taxon>
        <taxon>Hyphomicrobiales</taxon>
        <taxon>Nitrobacteraceae</taxon>
        <taxon>Rhodoplanes</taxon>
    </lineage>
</organism>
<dbReference type="EMBL" id="NPEX01000217">
    <property type="protein sequence ID" value="RAI40781.1"/>
    <property type="molecule type" value="Genomic_DNA"/>
</dbReference>
<name>A0A327KQR9_9BRAD</name>
<keyword evidence="1" id="KW-0472">Membrane</keyword>
<comment type="caution">
    <text evidence="2">The sequence shown here is derived from an EMBL/GenBank/DDBJ whole genome shotgun (WGS) entry which is preliminary data.</text>
</comment>
<dbReference type="AlphaFoldDB" id="A0A327KQR9"/>
<evidence type="ECO:0000313" key="2">
    <source>
        <dbReference type="EMBL" id="RAI40781.1"/>
    </source>
</evidence>
<proteinExistence type="predicted"/>
<protein>
    <submittedName>
        <fullName evidence="2">Uncharacterized protein</fullName>
    </submittedName>
</protein>